<keyword evidence="6" id="KW-0966">Cell projection</keyword>
<accession>A0A2T2Y143</accession>
<evidence type="ECO:0000313" key="6">
    <source>
        <dbReference type="EMBL" id="PSR46232.1"/>
    </source>
</evidence>
<dbReference type="GO" id="GO:0044781">
    <property type="term" value="P:bacterial-type flagellum organization"/>
    <property type="evidence" value="ECO:0007669"/>
    <property type="project" value="UniProtKB-KW"/>
</dbReference>
<dbReference type="STRING" id="1006000.GKAS_02099"/>
<keyword evidence="2" id="KW-0963">Cytoplasm</keyword>
<dbReference type="Proteomes" id="UP000240892">
    <property type="component" value="Unassembled WGS sequence"/>
</dbReference>
<gene>
    <name evidence="6" type="ORF">C8256_14560</name>
</gene>
<evidence type="ECO:0000256" key="4">
    <source>
        <dbReference type="ARBA" id="ARBA00023186"/>
    </source>
</evidence>
<comment type="caution">
    <text evidence="6">The sequence shown here is derived from an EMBL/GenBank/DDBJ whole genome shotgun (WGS) entry which is preliminary data.</text>
</comment>
<keyword evidence="7" id="KW-1185">Reference proteome</keyword>
<dbReference type="NCBIfam" id="NF007836">
    <property type="entry name" value="PRK10548.1"/>
    <property type="match status" value="1"/>
</dbReference>
<keyword evidence="6" id="KW-0282">Flagellum</keyword>
<keyword evidence="4" id="KW-0143">Chaperone</keyword>
<keyword evidence="6" id="KW-0969">Cilium</keyword>
<comment type="subcellular location">
    <subcellularLocation>
        <location evidence="1">Cytoplasm</location>
        <location evidence="1">Cytosol</location>
    </subcellularLocation>
</comment>
<sequence length="124" mass="14129">MSYASHLYLSYQQLVEKSNMMLRLATEGLWDELIASEIEYVNAVQKIAQLTRDSDPTDPLQEQLRPLLRKVLDNENTVKRLLQGRMDELAKLVGQSSMQKTVMTTYGNQGGHVLVPQDNVDLNH</sequence>
<keyword evidence="3" id="KW-1005">Bacterial flagellum biogenesis</keyword>
<dbReference type="AlphaFoldDB" id="A0A2T2Y143"/>
<dbReference type="InterPro" id="IPR008622">
    <property type="entry name" value="FliT"/>
</dbReference>
<dbReference type="Gene3D" id="1.20.58.380">
    <property type="entry name" value="Flagellar protein flit"/>
    <property type="match status" value="1"/>
</dbReference>
<dbReference type="EMBL" id="PYHO01000010">
    <property type="protein sequence ID" value="PSR46232.1"/>
    <property type="molecule type" value="Genomic_DNA"/>
</dbReference>
<evidence type="ECO:0000256" key="1">
    <source>
        <dbReference type="ARBA" id="ARBA00004514"/>
    </source>
</evidence>
<dbReference type="RefSeq" id="WP_106927899.1">
    <property type="nucleotide sequence ID" value="NZ_CABMMU010000010.1"/>
</dbReference>
<organism evidence="6 7">
    <name type="scientific">Kluyvera genomosp. 2</name>
    <dbReference type="NCBI Taxonomy" id="2774054"/>
    <lineage>
        <taxon>Bacteria</taxon>
        <taxon>Pseudomonadati</taxon>
        <taxon>Pseudomonadota</taxon>
        <taxon>Gammaproteobacteria</taxon>
        <taxon>Enterobacterales</taxon>
        <taxon>Enterobacteriaceae</taxon>
        <taxon>Kluyvera</taxon>
    </lineage>
</organism>
<name>A0A2T2Y143_9ENTR</name>
<protein>
    <recommendedName>
        <fullName evidence="5">Flagellar protein FliT</fullName>
    </recommendedName>
</protein>
<proteinExistence type="predicted"/>
<reference evidence="6 7" key="1">
    <citation type="submission" date="2018-03" db="EMBL/GenBank/DDBJ databases">
        <title>First report of an OXA-48+CTX-M-M-producing Kluyvera ascorbata clone recovered from patients admitted in a University Hospital in Madrid, Spain.</title>
        <authorList>
            <person name="Hernandez-Garcia M."/>
            <person name="Leon-Sampedro R."/>
            <person name="Perez-Viso B."/>
            <person name="Morosini M.I."/>
            <person name="Lopez-Fresnena N."/>
            <person name="Coque T.M."/>
            <person name="Bonten M."/>
            <person name="Malhotra-Kumar S."/>
            <person name="Ruiz-Garbajosa P."/>
            <person name="Canton R."/>
        </authorList>
    </citation>
    <scope>NUCLEOTIDE SEQUENCE [LARGE SCALE GENOMIC DNA]</scope>
    <source>
        <strain evidence="6 7">KA2</strain>
    </source>
</reference>
<evidence type="ECO:0000256" key="3">
    <source>
        <dbReference type="ARBA" id="ARBA00022795"/>
    </source>
</evidence>
<evidence type="ECO:0000313" key="7">
    <source>
        <dbReference type="Proteomes" id="UP000240892"/>
    </source>
</evidence>
<evidence type="ECO:0000256" key="2">
    <source>
        <dbReference type="ARBA" id="ARBA00022490"/>
    </source>
</evidence>
<dbReference type="Pfam" id="PF05400">
    <property type="entry name" value="FliT"/>
    <property type="match status" value="1"/>
</dbReference>
<evidence type="ECO:0000256" key="5">
    <source>
        <dbReference type="ARBA" id="ARBA00093797"/>
    </source>
</evidence>